<evidence type="ECO:0000313" key="2">
    <source>
        <dbReference type="EMBL" id="MDO6453918.1"/>
    </source>
</evidence>
<sequence length="278" mass="31198">MTNLQKLTLNHTVTEASPSACKLLATSSGLPKGRIKDAMNKGAVTIKRGKKTLRLRRAETAVKPGEVLGLHYDAALLSLKAPQVSCLEDRMGYSVWFKPAGVMSQGNQFGDHMSILRIAEIQLGMKREVFLVHRLDRETRGLMIIAHNKKMAAVLSNMFQEHKITKRYRAIVKGKAPEKITIDTPLDGKPSITHVTRIAYEETLDTSELDITLETGRTHQIRRHLASIDHPIMGDPKYGKDNKNRQGLQLVAYALEFMCPIKRQQAIFALPEPFPRKP</sequence>
<proteinExistence type="predicted"/>
<gene>
    <name evidence="2" type="ORF">Q4490_10110</name>
</gene>
<dbReference type="GO" id="GO:0006396">
    <property type="term" value="P:RNA processing"/>
    <property type="evidence" value="ECO:0007669"/>
    <property type="project" value="UniProtKB-ARBA"/>
</dbReference>
<dbReference type="GO" id="GO:0001522">
    <property type="term" value="P:pseudouridine synthesis"/>
    <property type="evidence" value="ECO:0007669"/>
    <property type="project" value="InterPro"/>
</dbReference>
<dbReference type="Pfam" id="PF00849">
    <property type="entry name" value="PseudoU_synth_2"/>
    <property type="match status" value="1"/>
</dbReference>
<dbReference type="InterPro" id="IPR006145">
    <property type="entry name" value="PsdUridine_synth_RsuA/RluA"/>
</dbReference>
<evidence type="ECO:0000259" key="1">
    <source>
        <dbReference type="Pfam" id="PF00849"/>
    </source>
</evidence>
<dbReference type="GO" id="GO:0003723">
    <property type="term" value="F:RNA binding"/>
    <property type="evidence" value="ECO:0007669"/>
    <property type="project" value="InterPro"/>
</dbReference>
<dbReference type="EMBL" id="JAUOPG010000006">
    <property type="protein sequence ID" value="MDO6453918.1"/>
    <property type="molecule type" value="Genomic_DNA"/>
</dbReference>
<protein>
    <submittedName>
        <fullName evidence="2">RluA family pseudouridine synthase</fullName>
        <ecNumber evidence="2">5.4.99.-</ecNumber>
    </submittedName>
</protein>
<dbReference type="InterPro" id="IPR050188">
    <property type="entry name" value="RluA_PseudoU_synthase"/>
</dbReference>
<dbReference type="GO" id="GO:0140098">
    <property type="term" value="F:catalytic activity, acting on RNA"/>
    <property type="evidence" value="ECO:0007669"/>
    <property type="project" value="UniProtKB-ARBA"/>
</dbReference>
<dbReference type="Gene3D" id="3.30.2350.10">
    <property type="entry name" value="Pseudouridine synthase"/>
    <property type="match status" value="1"/>
</dbReference>
<dbReference type="CDD" id="cd02869">
    <property type="entry name" value="PseudoU_synth_RluA_like"/>
    <property type="match status" value="1"/>
</dbReference>
<organism evidence="2 3">
    <name type="scientific">Neptunomonas phycophila</name>
    <dbReference type="NCBI Taxonomy" id="1572645"/>
    <lineage>
        <taxon>Bacteria</taxon>
        <taxon>Pseudomonadati</taxon>
        <taxon>Pseudomonadota</taxon>
        <taxon>Gammaproteobacteria</taxon>
        <taxon>Oceanospirillales</taxon>
        <taxon>Oceanospirillaceae</taxon>
        <taxon>Neptunomonas</taxon>
    </lineage>
</organism>
<dbReference type="SUPFAM" id="SSF55120">
    <property type="entry name" value="Pseudouridine synthase"/>
    <property type="match status" value="1"/>
</dbReference>
<dbReference type="RefSeq" id="WP_303550311.1">
    <property type="nucleotide sequence ID" value="NZ_JAUOPG010000006.1"/>
</dbReference>
<evidence type="ECO:0000313" key="3">
    <source>
        <dbReference type="Proteomes" id="UP001169862"/>
    </source>
</evidence>
<dbReference type="EC" id="5.4.99.-" evidence="2"/>
<dbReference type="InterPro" id="IPR020103">
    <property type="entry name" value="PsdUridine_synth_cat_dom_sf"/>
</dbReference>
<dbReference type="GO" id="GO:0009982">
    <property type="term" value="F:pseudouridine synthase activity"/>
    <property type="evidence" value="ECO:0007669"/>
    <property type="project" value="InterPro"/>
</dbReference>
<comment type="caution">
    <text evidence="2">The sequence shown here is derived from an EMBL/GenBank/DDBJ whole genome shotgun (WGS) entry which is preliminary data.</text>
</comment>
<dbReference type="Proteomes" id="UP001169862">
    <property type="component" value="Unassembled WGS sequence"/>
</dbReference>
<dbReference type="AlphaFoldDB" id="A0AAW7XKN0"/>
<dbReference type="PANTHER" id="PTHR21600">
    <property type="entry name" value="MITOCHONDRIAL RNA PSEUDOURIDINE SYNTHASE"/>
    <property type="match status" value="1"/>
</dbReference>
<keyword evidence="2" id="KW-0413">Isomerase</keyword>
<feature type="domain" description="Pseudouridine synthase RsuA/RluA-like" evidence="1">
    <location>
        <begin position="93"/>
        <end position="227"/>
    </location>
</feature>
<reference evidence="2" key="1">
    <citation type="submission" date="2023-07" db="EMBL/GenBank/DDBJ databases">
        <title>Genome content predicts the carbon catabolic preferences of heterotrophic bacteria.</title>
        <authorList>
            <person name="Gralka M."/>
        </authorList>
    </citation>
    <scope>NUCLEOTIDE SEQUENCE</scope>
    <source>
        <strain evidence="2">I2M16</strain>
    </source>
</reference>
<name>A0AAW7XKN0_9GAMM</name>
<accession>A0AAW7XKN0</accession>